<dbReference type="EMBL" id="JACHMH010000001">
    <property type="protein sequence ID" value="MBB4681292.1"/>
    <property type="molecule type" value="Genomic_DNA"/>
</dbReference>
<feature type="domain" description="MaoC-like" evidence="2">
    <location>
        <begin position="12"/>
        <end position="112"/>
    </location>
</feature>
<dbReference type="Pfam" id="PF01575">
    <property type="entry name" value="MaoC_dehydratas"/>
    <property type="match status" value="1"/>
</dbReference>
<dbReference type="InterPro" id="IPR002539">
    <property type="entry name" value="MaoC-like_dom"/>
</dbReference>
<dbReference type="PANTHER" id="PTHR42993">
    <property type="entry name" value="MAOC-LIKE DEHYDRATASE DOMAIN-CONTAINING PROTEIN"/>
    <property type="match status" value="1"/>
</dbReference>
<comment type="similarity">
    <text evidence="1">Belongs to the enoyl-CoA hydratase/isomerase family.</text>
</comment>
<dbReference type="PANTHER" id="PTHR42993:SF1">
    <property type="entry name" value="MAOC-LIKE DEHYDRATASE DOMAIN-CONTAINING PROTEIN"/>
    <property type="match status" value="1"/>
</dbReference>
<dbReference type="AlphaFoldDB" id="A0A7W7FXG0"/>
<name>A0A7W7FXG0_9PSEU</name>
<dbReference type="SUPFAM" id="SSF54637">
    <property type="entry name" value="Thioesterase/thiol ester dehydrase-isomerase"/>
    <property type="match status" value="1"/>
</dbReference>
<keyword evidence="4" id="KW-1185">Reference proteome</keyword>
<dbReference type="RefSeq" id="WP_185007758.1">
    <property type="nucleotide sequence ID" value="NZ_BAAAUI010000071.1"/>
</dbReference>
<evidence type="ECO:0000313" key="3">
    <source>
        <dbReference type="EMBL" id="MBB4681292.1"/>
    </source>
</evidence>
<dbReference type="InterPro" id="IPR039375">
    <property type="entry name" value="NodN-like"/>
</dbReference>
<gene>
    <name evidence="3" type="ORF">HNR67_007410</name>
</gene>
<reference evidence="3 4" key="1">
    <citation type="submission" date="2020-08" db="EMBL/GenBank/DDBJ databases">
        <title>Sequencing the genomes of 1000 actinobacteria strains.</title>
        <authorList>
            <person name="Klenk H.-P."/>
        </authorList>
    </citation>
    <scope>NUCLEOTIDE SEQUENCE [LARGE SCALE GENOMIC DNA]</scope>
    <source>
        <strain evidence="3 4">DSM 44230</strain>
    </source>
</reference>
<sequence length="158" mass="17257">MRIFSSATELRAAVGQRLGVSAWHTVSAQRIADFAEVTEDRQWIHLHPERASEGMFGGPIAHGFLTVSLLPAQLMETIHVDGVDLVINKGMDRLRFHRPVPVGARVRAVFELLAATERPLGFTDLQLGVTGEIDGGPEAAFTTRMRMLLHVPEPALAG</sequence>
<dbReference type="CDD" id="cd03450">
    <property type="entry name" value="NodN"/>
    <property type="match status" value="1"/>
</dbReference>
<dbReference type="Gene3D" id="3.10.129.10">
    <property type="entry name" value="Hotdog Thioesterase"/>
    <property type="match status" value="1"/>
</dbReference>
<protein>
    <submittedName>
        <fullName evidence="3">Acyl dehydratase</fullName>
    </submittedName>
</protein>
<dbReference type="Proteomes" id="UP000533598">
    <property type="component" value="Unassembled WGS sequence"/>
</dbReference>
<proteinExistence type="inferred from homology"/>
<organism evidence="3 4">
    <name type="scientific">Crossiella cryophila</name>
    <dbReference type="NCBI Taxonomy" id="43355"/>
    <lineage>
        <taxon>Bacteria</taxon>
        <taxon>Bacillati</taxon>
        <taxon>Actinomycetota</taxon>
        <taxon>Actinomycetes</taxon>
        <taxon>Pseudonocardiales</taxon>
        <taxon>Pseudonocardiaceae</taxon>
        <taxon>Crossiella</taxon>
    </lineage>
</organism>
<evidence type="ECO:0000259" key="2">
    <source>
        <dbReference type="Pfam" id="PF01575"/>
    </source>
</evidence>
<evidence type="ECO:0000313" key="4">
    <source>
        <dbReference type="Proteomes" id="UP000533598"/>
    </source>
</evidence>
<comment type="caution">
    <text evidence="3">The sequence shown here is derived from an EMBL/GenBank/DDBJ whole genome shotgun (WGS) entry which is preliminary data.</text>
</comment>
<dbReference type="InterPro" id="IPR029069">
    <property type="entry name" value="HotDog_dom_sf"/>
</dbReference>
<accession>A0A7W7FXG0</accession>
<evidence type="ECO:0000256" key="1">
    <source>
        <dbReference type="ARBA" id="ARBA00005254"/>
    </source>
</evidence>